<sequence length="618" mass="67876">MARTWVLMGRVLRVPLLAPGDAPPAGGEGEAEAEAHGVAEAEAADAQAEAHGAAEVEAADAQAEAQGVAELEAADAKAEAQGVAELKAADAQAAGGGHDDEAAAQHGAADFSIPLAEPPRITVMTAAPTAHPYREYPDRHPYILCVDSDCILLNFGVEPFEGTCFDDRPYQSNLIVVRDYNWAGVEHGHPITAIAERVPPRDGPQAIVTNIESIGLIYGLDAEDYVIAELMISKGRDRALLVYFYAGLHSKWIEEFTDNPLPWLQERHREWIPSGVVSYNKMLWWFDLSWGIISYDPLLETTEPLLLFHRLPEGQDLNKAQRVHDRRCIAVSQGGLRYVAITPDADAATVSMWTRIPSVLGHDGTFGWMWEAEFTVSFAEIWEHDSYTATGLPRKVPVLAAVCPSNANIVYFALEDPKRLFGVNMYSRRVEEFIDESYELVTPGPEAPPSCRYVLPWFPPLEVAQALGEDPLAGDAEDEELSDEEELQEAESDDKEVTESEDEEEEPVTESEDEEEEPVAESEDTVEQPVAESEDTVEQPVAECEDEEEQLEPEVDYDPLGETPEIKDSELPVSESSDEGPLSVAMDPATVARLRSELEEERRSRNPGPGDDAGEGAF</sequence>
<dbReference type="Pfam" id="PF07762">
    <property type="entry name" value="DUF1618"/>
    <property type="match status" value="1"/>
</dbReference>
<evidence type="ECO:0000259" key="3">
    <source>
        <dbReference type="Pfam" id="PF07762"/>
    </source>
</evidence>
<feature type="region of interest" description="Disordered" evidence="1">
    <location>
        <begin position="17"/>
        <end position="64"/>
    </location>
</feature>
<keyword evidence="2" id="KW-0732">Signal</keyword>
<gene>
    <name evidence="4" type="ORF">SORBI_3001G511800</name>
</gene>
<accession>A0A1B6QQN0</accession>
<proteinExistence type="predicted"/>
<dbReference type="PANTHER" id="PTHR33086">
    <property type="entry name" value="OS05G0468200 PROTEIN-RELATED"/>
    <property type="match status" value="1"/>
</dbReference>
<dbReference type="AlphaFoldDB" id="A0A1B6QQN0"/>
<feature type="compositionally biased region" description="Basic and acidic residues" evidence="1">
    <location>
        <begin position="594"/>
        <end position="604"/>
    </location>
</feature>
<dbReference type="InterPro" id="IPR011676">
    <property type="entry name" value="DUF1618"/>
</dbReference>
<dbReference type="Proteomes" id="UP000000768">
    <property type="component" value="Chromosome 1"/>
</dbReference>
<reference evidence="4 5" key="1">
    <citation type="journal article" date="2009" name="Nature">
        <title>The Sorghum bicolor genome and the diversification of grasses.</title>
        <authorList>
            <person name="Paterson A.H."/>
            <person name="Bowers J.E."/>
            <person name="Bruggmann R."/>
            <person name="Dubchak I."/>
            <person name="Grimwood J."/>
            <person name="Gundlach H."/>
            <person name="Haberer G."/>
            <person name="Hellsten U."/>
            <person name="Mitros T."/>
            <person name="Poliakov A."/>
            <person name="Schmutz J."/>
            <person name="Spannagl M."/>
            <person name="Tang H."/>
            <person name="Wang X."/>
            <person name="Wicker T."/>
            <person name="Bharti A.K."/>
            <person name="Chapman J."/>
            <person name="Feltus F.A."/>
            <person name="Gowik U."/>
            <person name="Grigoriev I.V."/>
            <person name="Lyons E."/>
            <person name="Maher C.A."/>
            <person name="Martis M."/>
            <person name="Narechania A."/>
            <person name="Otillar R.P."/>
            <person name="Penning B.W."/>
            <person name="Salamov A.A."/>
            <person name="Wang Y."/>
            <person name="Zhang L."/>
            <person name="Carpita N.C."/>
            <person name="Freeling M."/>
            <person name="Gingle A.R."/>
            <person name="Hash C.T."/>
            <person name="Keller B."/>
            <person name="Klein P."/>
            <person name="Kresovich S."/>
            <person name="McCann M.C."/>
            <person name="Ming R."/>
            <person name="Peterson D.G."/>
            <person name="Mehboob-ur-Rahman"/>
            <person name="Ware D."/>
            <person name="Westhoff P."/>
            <person name="Mayer K.F."/>
            <person name="Messing J."/>
            <person name="Rokhsar D.S."/>
        </authorList>
    </citation>
    <scope>NUCLEOTIDE SEQUENCE [LARGE SCALE GENOMIC DNA]</scope>
    <source>
        <strain evidence="5">cv. BTx623</strain>
    </source>
</reference>
<keyword evidence="5" id="KW-1185">Reference proteome</keyword>
<feature type="domain" description="DUF1618" evidence="3">
    <location>
        <begin position="285"/>
        <end position="411"/>
    </location>
</feature>
<feature type="region of interest" description="Disordered" evidence="1">
    <location>
        <begin position="474"/>
        <end position="618"/>
    </location>
</feature>
<evidence type="ECO:0000313" key="5">
    <source>
        <dbReference type="Proteomes" id="UP000000768"/>
    </source>
</evidence>
<name>A0A1B6QQN0_SORBI</name>
<evidence type="ECO:0000313" key="4">
    <source>
        <dbReference type="EMBL" id="KXG40226.1"/>
    </source>
</evidence>
<dbReference type="PANTHER" id="PTHR33086:SF73">
    <property type="entry name" value="OS01G0245901 PROTEIN"/>
    <property type="match status" value="1"/>
</dbReference>
<feature type="compositionally biased region" description="Low complexity" evidence="1">
    <location>
        <begin position="40"/>
        <end position="64"/>
    </location>
</feature>
<dbReference type="STRING" id="4558.A0A1B6QQN0"/>
<evidence type="ECO:0000256" key="1">
    <source>
        <dbReference type="SAM" id="MobiDB-lite"/>
    </source>
</evidence>
<feature type="compositionally biased region" description="Acidic residues" evidence="1">
    <location>
        <begin position="475"/>
        <end position="559"/>
    </location>
</feature>
<feature type="chain" id="PRO_5008589890" description="DUF1618 domain-containing protein" evidence="2">
    <location>
        <begin position="18"/>
        <end position="618"/>
    </location>
</feature>
<dbReference type="InParanoid" id="A0A1B6QQN0"/>
<protein>
    <recommendedName>
        <fullName evidence="3">DUF1618 domain-containing protein</fullName>
    </recommendedName>
</protein>
<evidence type="ECO:0000256" key="2">
    <source>
        <dbReference type="SAM" id="SignalP"/>
    </source>
</evidence>
<feature type="signal peptide" evidence="2">
    <location>
        <begin position="1"/>
        <end position="17"/>
    </location>
</feature>
<dbReference type="eggNOG" id="ENOG502R1W2">
    <property type="taxonomic scope" value="Eukaryota"/>
</dbReference>
<dbReference type="OMA" id="WHEEHAV"/>
<reference evidence="5" key="2">
    <citation type="journal article" date="2018" name="Plant J.">
        <title>The Sorghum bicolor reference genome: improved assembly, gene annotations, a transcriptome atlas, and signatures of genome organization.</title>
        <authorList>
            <person name="McCormick R.F."/>
            <person name="Truong S.K."/>
            <person name="Sreedasyam A."/>
            <person name="Jenkins J."/>
            <person name="Shu S."/>
            <person name="Sims D."/>
            <person name="Kennedy M."/>
            <person name="Amirebrahimi M."/>
            <person name="Weers B.D."/>
            <person name="McKinley B."/>
            <person name="Mattison A."/>
            <person name="Morishige D.T."/>
            <person name="Grimwood J."/>
            <person name="Schmutz J."/>
            <person name="Mullet J.E."/>
        </authorList>
    </citation>
    <scope>NUCLEOTIDE SEQUENCE [LARGE SCALE GENOMIC DNA]</scope>
    <source>
        <strain evidence="5">cv. BTx623</strain>
    </source>
</reference>
<organism evidence="4 5">
    <name type="scientific">Sorghum bicolor</name>
    <name type="common">Sorghum</name>
    <name type="synonym">Sorghum vulgare</name>
    <dbReference type="NCBI Taxonomy" id="4558"/>
    <lineage>
        <taxon>Eukaryota</taxon>
        <taxon>Viridiplantae</taxon>
        <taxon>Streptophyta</taxon>
        <taxon>Embryophyta</taxon>
        <taxon>Tracheophyta</taxon>
        <taxon>Spermatophyta</taxon>
        <taxon>Magnoliopsida</taxon>
        <taxon>Liliopsida</taxon>
        <taxon>Poales</taxon>
        <taxon>Poaceae</taxon>
        <taxon>PACMAD clade</taxon>
        <taxon>Panicoideae</taxon>
        <taxon>Andropogonodae</taxon>
        <taxon>Andropogoneae</taxon>
        <taxon>Sorghinae</taxon>
        <taxon>Sorghum</taxon>
    </lineage>
</organism>
<dbReference type="Gramene" id="KXG40226">
    <property type="protein sequence ID" value="KXG40226"/>
    <property type="gene ID" value="SORBI_3001G511800"/>
</dbReference>
<dbReference type="EMBL" id="CM000760">
    <property type="protein sequence ID" value="KXG40226.1"/>
    <property type="molecule type" value="Genomic_DNA"/>
</dbReference>